<feature type="transmembrane region" description="Helical" evidence="1">
    <location>
        <begin position="47"/>
        <end position="69"/>
    </location>
</feature>
<keyword evidence="1" id="KW-1133">Transmembrane helix</keyword>
<sequence length="160" mass="17519">MPLRPPPSENLDPRAPTVWRIANLLSALPFLAVAVAVAFGLRRLDVAWWLAILPLAVVLLISGVLALVLPGVTWRRWRYEVGEDEVDLQHGLLTVTRTLIPMARIQHVDTRRGPLERRFGLASVVLYTAAGASEIPALALPVADAVRDRIAAIANTLEDL</sequence>
<protein>
    <recommendedName>
        <fullName evidence="2">YdbS-like PH domain-containing protein</fullName>
    </recommendedName>
</protein>
<dbReference type="Pfam" id="PF03703">
    <property type="entry name" value="bPH_2"/>
    <property type="match status" value="1"/>
</dbReference>
<dbReference type="InterPro" id="IPR005182">
    <property type="entry name" value="YdbS-like_PH"/>
</dbReference>
<evidence type="ECO:0000256" key="1">
    <source>
        <dbReference type="SAM" id="Phobius"/>
    </source>
</evidence>
<keyword evidence="1" id="KW-0812">Transmembrane</keyword>
<feature type="transmembrane region" description="Helical" evidence="1">
    <location>
        <begin position="21"/>
        <end position="41"/>
    </location>
</feature>
<keyword evidence="1" id="KW-0472">Membrane</keyword>
<feature type="domain" description="YdbS-like PH" evidence="2">
    <location>
        <begin position="74"/>
        <end position="150"/>
    </location>
</feature>
<dbReference type="EMBL" id="CADCWG010000003">
    <property type="protein sequence ID" value="CAA9533143.1"/>
    <property type="molecule type" value="Genomic_DNA"/>
</dbReference>
<dbReference type="PANTHER" id="PTHR34473:SF2">
    <property type="entry name" value="UPF0699 TRANSMEMBRANE PROTEIN YDBT"/>
    <property type="match status" value="1"/>
</dbReference>
<reference evidence="3" key="1">
    <citation type="submission" date="2020-02" db="EMBL/GenBank/DDBJ databases">
        <authorList>
            <person name="Meier V. D."/>
        </authorList>
    </citation>
    <scope>NUCLEOTIDE SEQUENCE</scope>
    <source>
        <strain evidence="3">AVDCRST_MAG49</strain>
    </source>
</reference>
<name>A0A6J4TVD1_9BACT</name>
<gene>
    <name evidence="3" type="ORF">AVDCRST_MAG49-43</name>
</gene>
<organism evidence="3">
    <name type="scientific">uncultured Thermomicrobiales bacterium</name>
    <dbReference type="NCBI Taxonomy" id="1645740"/>
    <lineage>
        <taxon>Bacteria</taxon>
        <taxon>Pseudomonadati</taxon>
        <taxon>Thermomicrobiota</taxon>
        <taxon>Thermomicrobia</taxon>
        <taxon>Thermomicrobiales</taxon>
        <taxon>environmental samples</taxon>
    </lineage>
</organism>
<evidence type="ECO:0000259" key="2">
    <source>
        <dbReference type="Pfam" id="PF03703"/>
    </source>
</evidence>
<dbReference type="PANTHER" id="PTHR34473">
    <property type="entry name" value="UPF0699 TRANSMEMBRANE PROTEIN YDBS"/>
    <property type="match status" value="1"/>
</dbReference>
<dbReference type="AlphaFoldDB" id="A0A6J4TVD1"/>
<evidence type="ECO:0000313" key="3">
    <source>
        <dbReference type="EMBL" id="CAA9533143.1"/>
    </source>
</evidence>
<proteinExistence type="predicted"/>
<accession>A0A6J4TVD1</accession>